<accession>A0A6J7XUK8</accession>
<evidence type="ECO:0000313" key="1">
    <source>
        <dbReference type="EMBL" id="CAB5241342.1"/>
    </source>
</evidence>
<organism evidence="1">
    <name type="scientific">freshwater metagenome</name>
    <dbReference type="NCBI Taxonomy" id="449393"/>
    <lineage>
        <taxon>unclassified sequences</taxon>
        <taxon>metagenomes</taxon>
        <taxon>ecological metagenomes</taxon>
    </lineage>
</organism>
<dbReference type="AlphaFoldDB" id="A0A6J7XUK8"/>
<protein>
    <submittedName>
        <fullName evidence="1">Unannotated protein</fullName>
    </submittedName>
</protein>
<proteinExistence type="predicted"/>
<gene>
    <name evidence="1" type="ORF">UFOPK3554_01376</name>
</gene>
<sequence>MTRKRVLPLVIFLIAIGIGFFRLNSEPEKITAPSLNYAIPASCQDTQIIASILPIIPEAIFIDTPWDPARGTELFDVLNNNGIACSYGVQQAEIGTTILWVKDIKKLFSSHVSNWNAQGFTQVDIDNISEDSAYYLYKPQSPTQEFHVWTLNILIHGIWIQINATFLNSLEDATPLIQASLESLQTS</sequence>
<dbReference type="EMBL" id="CAFBSG010000046">
    <property type="protein sequence ID" value="CAB5241342.1"/>
    <property type="molecule type" value="Genomic_DNA"/>
</dbReference>
<reference evidence="1" key="1">
    <citation type="submission" date="2020-05" db="EMBL/GenBank/DDBJ databases">
        <authorList>
            <person name="Chiriac C."/>
            <person name="Salcher M."/>
            <person name="Ghai R."/>
            <person name="Kavagutti S V."/>
        </authorList>
    </citation>
    <scope>NUCLEOTIDE SEQUENCE</scope>
</reference>
<name>A0A6J7XUK8_9ZZZZ</name>